<evidence type="ECO:0000313" key="2">
    <source>
        <dbReference type="EMBL" id="GAM43558.1"/>
    </source>
</evidence>
<proteinExistence type="predicted"/>
<evidence type="ECO:0000256" key="1">
    <source>
        <dbReference type="SAM" id="MobiDB-lite"/>
    </source>
</evidence>
<feature type="region of interest" description="Disordered" evidence="1">
    <location>
        <begin position="198"/>
        <end position="220"/>
    </location>
</feature>
<feature type="compositionally biased region" description="Polar residues" evidence="1">
    <location>
        <begin position="60"/>
        <end position="70"/>
    </location>
</feature>
<organism evidence="2 3">
    <name type="scientific">Talaromyces pinophilus</name>
    <name type="common">Penicillium pinophilum</name>
    <dbReference type="NCBI Taxonomy" id="128442"/>
    <lineage>
        <taxon>Eukaryota</taxon>
        <taxon>Fungi</taxon>
        <taxon>Dikarya</taxon>
        <taxon>Ascomycota</taxon>
        <taxon>Pezizomycotina</taxon>
        <taxon>Eurotiomycetes</taxon>
        <taxon>Eurotiomycetidae</taxon>
        <taxon>Eurotiales</taxon>
        <taxon>Trichocomaceae</taxon>
        <taxon>Talaromyces</taxon>
        <taxon>Talaromyces sect. Talaromyces</taxon>
    </lineage>
</organism>
<feature type="compositionally biased region" description="Polar residues" evidence="1">
    <location>
        <begin position="1"/>
        <end position="14"/>
    </location>
</feature>
<accession>A0A0B8N7K0</accession>
<dbReference type="Proteomes" id="UP000053095">
    <property type="component" value="Unassembled WGS sequence"/>
</dbReference>
<evidence type="ECO:0000313" key="3">
    <source>
        <dbReference type="Proteomes" id="UP000053095"/>
    </source>
</evidence>
<dbReference type="AlphaFoldDB" id="A0A0B8N7K0"/>
<sequence>MSVQETSRETSSLVASELESSGLDGRQPYFDHEVSAPISRSGSPTLDGSYIEERSPDGPSRTSSPKQSTLMPHPALRRRDIDCSPPPDVRPADATVVEPLQDQEARSRKLWEMLTVIARTDVDAINELSRTILRKDDIHIFELLGLPETTHLDYIKNYVQSLLWYLENRETALQSLAYKRLEMVHDRLQLWNETASEQSPHRRSLNTTHGPLAEGWSDTVSPRQRTSIMDTKLTYVTLKGDSDGMRLVGYREYHDGEITRRQYIICPHGATHICDIRTGIEMGSEFESAFIERSPKLQSFGESVDQHFLRDRHPMGGENTVFLVTRNEKDIHAFVRYVDRHGASQSCWLSRRTMHTILGAITADRLIGEVFERERHPLPWATVAKPEVQPAEQQPEVTSKTMKATVPWLQPKTNAEDQCSQSKVANGTERLTDIIWNIRDPVEKARSVDGHPLSLDAKVFPSKVIFEFGDRYWDYSWTKCVTDTSLRGVLQSTKDEYQNYEANHEEEYPMGDGVWFTSVTYDEANDTWVVNLDPADLLSHAVVV</sequence>
<keyword evidence="3" id="KW-1185">Reference proteome</keyword>
<feature type="region of interest" description="Disordered" evidence="1">
    <location>
        <begin position="1"/>
        <end position="93"/>
    </location>
</feature>
<reference evidence="3" key="1">
    <citation type="journal article" date="2015" name="Genome Announc.">
        <title>Draft genome sequence of Talaromyces cellulolyticus strain Y-94, a source of lignocellulosic biomass-degrading enzymes.</title>
        <authorList>
            <person name="Fujii T."/>
            <person name="Koike H."/>
            <person name="Sawayama S."/>
            <person name="Yano S."/>
            <person name="Inoue H."/>
        </authorList>
    </citation>
    <scope>NUCLEOTIDE SEQUENCE [LARGE SCALE GENOMIC DNA]</scope>
    <source>
        <strain evidence="3">Y-94</strain>
    </source>
</reference>
<name>A0A0B8N7K0_TALPI</name>
<gene>
    <name evidence="2" type="ORF">TCE0_056r18468</name>
</gene>
<dbReference type="EMBL" id="DF933852">
    <property type="protein sequence ID" value="GAM43558.1"/>
    <property type="molecule type" value="Genomic_DNA"/>
</dbReference>
<protein>
    <submittedName>
        <fullName evidence="2">Uncharacterized protein</fullName>
    </submittedName>
</protein>